<dbReference type="AlphaFoldDB" id="A0A382VWA1"/>
<name>A0A382VWA1_9ZZZZ</name>
<gene>
    <name evidence="1" type="ORF">METZ01_LOCUS403730</name>
</gene>
<organism evidence="1">
    <name type="scientific">marine metagenome</name>
    <dbReference type="NCBI Taxonomy" id="408172"/>
    <lineage>
        <taxon>unclassified sequences</taxon>
        <taxon>metagenomes</taxon>
        <taxon>ecological metagenomes</taxon>
    </lineage>
</organism>
<feature type="non-terminal residue" evidence="1">
    <location>
        <position position="1"/>
    </location>
</feature>
<proteinExistence type="predicted"/>
<protein>
    <submittedName>
        <fullName evidence="1">Uncharacterized protein</fullName>
    </submittedName>
</protein>
<dbReference type="EMBL" id="UINC01155171">
    <property type="protein sequence ID" value="SVD50876.1"/>
    <property type="molecule type" value="Genomic_DNA"/>
</dbReference>
<sequence>LDEVGHNILSITQGTDTDVLGNDSIVWDTVTSKGMNLWNVTNTTTGSALLSNYLQGSKFTDPGFPATEGLTFKVTGPPDAFKNFLVTAHGGGAQDPPLQGSQDWGGFPTAYTGRVNQAIGTGWFFHGGGSSSGSYDTMISRIIRGSKWTYLIPYDFEYRFTYEDDNYAYLAYTSWSLIRVPMELWNVTQGYRLPLWSYDYDENEAWGLTPYDSPGSGGSNDPFTDWVYPRLPANYATAGNAAGDDETGYQEWLAASIAAGIASGGPATPDANGSYLTGATGA</sequence>
<evidence type="ECO:0000313" key="1">
    <source>
        <dbReference type="EMBL" id="SVD50876.1"/>
    </source>
</evidence>
<feature type="non-terminal residue" evidence="1">
    <location>
        <position position="282"/>
    </location>
</feature>
<reference evidence="1" key="1">
    <citation type="submission" date="2018-05" db="EMBL/GenBank/DDBJ databases">
        <authorList>
            <person name="Lanie J.A."/>
            <person name="Ng W.-L."/>
            <person name="Kazmierczak K.M."/>
            <person name="Andrzejewski T.M."/>
            <person name="Davidsen T.M."/>
            <person name="Wayne K.J."/>
            <person name="Tettelin H."/>
            <person name="Glass J.I."/>
            <person name="Rusch D."/>
            <person name="Podicherti R."/>
            <person name="Tsui H.-C.T."/>
            <person name="Winkler M.E."/>
        </authorList>
    </citation>
    <scope>NUCLEOTIDE SEQUENCE</scope>
</reference>
<accession>A0A382VWA1</accession>